<gene>
    <name evidence="2" type="ORF">EPA93_10565</name>
</gene>
<accession>A0A4P6JME7</accession>
<dbReference type="CDD" id="cd00093">
    <property type="entry name" value="HTH_XRE"/>
    <property type="match status" value="1"/>
</dbReference>
<dbReference type="InterPro" id="IPR010982">
    <property type="entry name" value="Lambda_DNA-bd_dom_sf"/>
</dbReference>
<dbReference type="SMART" id="SM00530">
    <property type="entry name" value="HTH_XRE"/>
    <property type="match status" value="1"/>
</dbReference>
<feature type="domain" description="HTH cro/C1-type" evidence="1">
    <location>
        <begin position="6"/>
        <end position="61"/>
    </location>
</feature>
<evidence type="ECO:0000313" key="3">
    <source>
        <dbReference type="Proteomes" id="UP000290365"/>
    </source>
</evidence>
<dbReference type="SUPFAM" id="SSF47413">
    <property type="entry name" value="lambda repressor-like DNA-binding domains"/>
    <property type="match status" value="1"/>
</dbReference>
<sequence length="78" mass="8827">MIRLRIKEVAKQKKISMGKLSRTADVSYNTIKRIYDNPYYSATTITLAKLAKALGVPSSELIEDVPDEERRQAGIDEQ</sequence>
<dbReference type="RefSeq" id="WP_129887204.1">
    <property type="nucleotide sequence ID" value="NZ_CP035758.1"/>
</dbReference>
<dbReference type="KEGG" id="kbs:EPA93_10565"/>
<evidence type="ECO:0000259" key="1">
    <source>
        <dbReference type="PROSITE" id="PS50943"/>
    </source>
</evidence>
<keyword evidence="3" id="KW-1185">Reference proteome</keyword>
<dbReference type="OrthoDB" id="9803760at2"/>
<organism evidence="2 3">
    <name type="scientific">Ktedonosporobacter rubrisoli</name>
    <dbReference type="NCBI Taxonomy" id="2509675"/>
    <lineage>
        <taxon>Bacteria</taxon>
        <taxon>Bacillati</taxon>
        <taxon>Chloroflexota</taxon>
        <taxon>Ktedonobacteria</taxon>
        <taxon>Ktedonobacterales</taxon>
        <taxon>Ktedonosporobacteraceae</taxon>
        <taxon>Ktedonosporobacter</taxon>
    </lineage>
</organism>
<protein>
    <submittedName>
        <fullName evidence="2">XRE family transcriptional regulator</fullName>
    </submittedName>
</protein>
<dbReference type="Proteomes" id="UP000290365">
    <property type="component" value="Chromosome"/>
</dbReference>
<name>A0A4P6JME7_KTERU</name>
<dbReference type="PROSITE" id="PS50943">
    <property type="entry name" value="HTH_CROC1"/>
    <property type="match status" value="1"/>
</dbReference>
<dbReference type="Gene3D" id="1.10.260.40">
    <property type="entry name" value="lambda repressor-like DNA-binding domains"/>
    <property type="match status" value="1"/>
</dbReference>
<evidence type="ECO:0000313" key="2">
    <source>
        <dbReference type="EMBL" id="QBD76428.1"/>
    </source>
</evidence>
<dbReference type="GO" id="GO:0003677">
    <property type="term" value="F:DNA binding"/>
    <property type="evidence" value="ECO:0007669"/>
    <property type="project" value="InterPro"/>
</dbReference>
<proteinExistence type="predicted"/>
<reference evidence="2 3" key="1">
    <citation type="submission" date="2019-01" db="EMBL/GenBank/DDBJ databases">
        <title>Ktedonosporobacter rubrisoli SCAWS-G2.</title>
        <authorList>
            <person name="Huang Y."/>
            <person name="Yan B."/>
        </authorList>
    </citation>
    <scope>NUCLEOTIDE SEQUENCE [LARGE SCALE GENOMIC DNA]</scope>
    <source>
        <strain evidence="2 3">SCAWS-G2</strain>
    </source>
</reference>
<dbReference type="InterPro" id="IPR001387">
    <property type="entry name" value="Cro/C1-type_HTH"/>
</dbReference>
<dbReference type="Pfam" id="PF13443">
    <property type="entry name" value="HTH_26"/>
    <property type="match status" value="1"/>
</dbReference>
<dbReference type="AlphaFoldDB" id="A0A4P6JME7"/>
<dbReference type="EMBL" id="CP035758">
    <property type="protein sequence ID" value="QBD76428.1"/>
    <property type="molecule type" value="Genomic_DNA"/>
</dbReference>